<evidence type="ECO:0008006" key="4">
    <source>
        <dbReference type="Google" id="ProtNLM"/>
    </source>
</evidence>
<accession>A0A9J6GUM8</accession>
<dbReference type="Proteomes" id="UP000821853">
    <property type="component" value="Unassembled WGS sequence"/>
</dbReference>
<reference evidence="2 3" key="1">
    <citation type="journal article" date="2020" name="Cell">
        <title>Large-Scale Comparative Analyses of Tick Genomes Elucidate Their Genetic Diversity and Vector Capacities.</title>
        <authorList>
            <consortium name="Tick Genome and Microbiome Consortium (TIGMIC)"/>
            <person name="Jia N."/>
            <person name="Wang J."/>
            <person name="Shi W."/>
            <person name="Du L."/>
            <person name="Sun Y."/>
            <person name="Zhan W."/>
            <person name="Jiang J.F."/>
            <person name="Wang Q."/>
            <person name="Zhang B."/>
            <person name="Ji P."/>
            <person name="Bell-Sakyi L."/>
            <person name="Cui X.M."/>
            <person name="Yuan T.T."/>
            <person name="Jiang B.G."/>
            <person name="Yang W.F."/>
            <person name="Lam T.T."/>
            <person name="Chang Q.C."/>
            <person name="Ding S.J."/>
            <person name="Wang X.J."/>
            <person name="Zhu J.G."/>
            <person name="Ruan X.D."/>
            <person name="Zhao L."/>
            <person name="Wei J.T."/>
            <person name="Ye R.Z."/>
            <person name="Que T.C."/>
            <person name="Du C.H."/>
            <person name="Zhou Y.H."/>
            <person name="Cheng J.X."/>
            <person name="Dai P.F."/>
            <person name="Guo W.B."/>
            <person name="Han X.H."/>
            <person name="Huang E.J."/>
            <person name="Li L.F."/>
            <person name="Wei W."/>
            <person name="Gao Y.C."/>
            <person name="Liu J.Z."/>
            <person name="Shao H.Z."/>
            <person name="Wang X."/>
            <person name="Wang C.C."/>
            <person name="Yang T.C."/>
            <person name="Huo Q.B."/>
            <person name="Li W."/>
            <person name="Chen H.Y."/>
            <person name="Chen S.E."/>
            <person name="Zhou L.G."/>
            <person name="Ni X.B."/>
            <person name="Tian J.H."/>
            <person name="Sheng Y."/>
            <person name="Liu T."/>
            <person name="Pan Y.S."/>
            <person name="Xia L.Y."/>
            <person name="Li J."/>
            <person name="Zhao F."/>
            <person name="Cao W.C."/>
        </authorList>
    </citation>
    <scope>NUCLEOTIDE SEQUENCE [LARGE SCALE GENOMIC DNA]</scope>
    <source>
        <strain evidence="2">HaeL-2018</strain>
    </source>
</reference>
<evidence type="ECO:0000313" key="2">
    <source>
        <dbReference type="EMBL" id="KAH9378883.1"/>
    </source>
</evidence>
<feature type="compositionally biased region" description="Basic and acidic residues" evidence="1">
    <location>
        <begin position="1"/>
        <end position="13"/>
    </location>
</feature>
<protein>
    <recommendedName>
        <fullName evidence="4">Reverse transcriptase</fullName>
    </recommendedName>
</protein>
<comment type="caution">
    <text evidence="2">The sequence shown here is derived from an EMBL/GenBank/DDBJ whole genome shotgun (WGS) entry which is preliminary data.</text>
</comment>
<dbReference type="AlphaFoldDB" id="A0A9J6GUM8"/>
<organism evidence="2 3">
    <name type="scientific">Haemaphysalis longicornis</name>
    <name type="common">Bush tick</name>
    <dbReference type="NCBI Taxonomy" id="44386"/>
    <lineage>
        <taxon>Eukaryota</taxon>
        <taxon>Metazoa</taxon>
        <taxon>Ecdysozoa</taxon>
        <taxon>Arthropoda</taxon>
        <taxon>Chelicerata</taxon>
        <taxon>Arachnida</taxon>
        <taxon>Acari</taxon>
        <taxon>Parasitiformes</taxon>
        <taxon>Ixodida</taxon>
        <taxon>Ixodoidea</taxon>
        <taxon>Ixodidae</taxon>
        <taxon>Haemaphysalinae</taxon>
        <taxon>Haemaphysalis</taxon>
    </lineage>
</organism>
<dbReference type="VEuPathDB" id="VectorBase:HLOH_053973"/>
<gene>
    <name evidence="2" type="ORF">HPB48_013452</name>
</gene>
<feature type="region of interest" description="Disordered" evidence="1">
    <location>
        <begin position="1"/>
        <end position="46"/>
    </location>
</feature>
<name>A0A9J6GUM8_HAELO</name>
<proteinExistence type="predicted"/>
<evidence type="ECO:0000256" key="1">
    <source>
        <dbReference type="SAM" id="MobiDB-lite"/>
    </source>
</evidence>
<dbReference type="EMBL" id="JABSTR010000009">
    <property type="protein sequence ID" value="KAH9378883.1"/>
    <property type="molecule type" value="Genomic_DNA"/>
</dbReference>
<sequence>MEVEENFPRRAGDGRLAAPLNGMTPTTEPAAMDTGITTVSTDGRRDPELQVDRSTRRTTIAVHGAELPSTDTDGSQVTGKRIRQRTTSTTNAAPAGLLCAERPETAFHILRECESVSLVRRERHNFVARQVARICHEKNPGGLVVEEKVYTSPSGVRLKPDIVLEVDEKGVIVDVA</sequence>
<dbReference type="OrthoDB" id="6779578at2759"/>
<keyword evidence="3" id="KW-1185">Reference proteome</keyword>
<evidence type="ECO:0000313" key="3">
    <source>
        <dbReference type="Proteomes" id="UP000821853"/>
    </source>
</evidence>